<dbReference type="EC" id="1.14.14.1" evidence="5"/>
<evidence type="ECO:0000256" key="12">
    <source>
        <dbReference type="ARBA" id="ARBA00023033"/>
    </source>
</evidence>
<evidence type="ECO:0000256" key="14">
    <source>
        <dbReference type="ARBA" id="ARBA00047827"/>
    </source>
</evidence>
<dbReference type="GeneID" id="113394875"/>
<dbReference type="InterPro" id="IPR017972">
    <property type="entry name" value="Cyt_P450_CS"/>
</dbReference>
<dbReference type="InterPro" id="IPR050476">
    <property type="entry name" value="Insect_CytP450_Detox"/>
</dbReference>
<dbReference type="Pfam" id="PF00067">
    <property type="entry name" value="p450"/>
    <property type="match status" value="1"/>
</dbReference>
<evidence type="ECO:0000256" key="10">
    <source>
        <dbReference type="ARBA" id="ARBA00023002"/>
    </source>
</evidence>
<dbReference type="PANTHER" id="PTHR24292">
    <property type="entry name" value="CYTOCHROME P450"/>
    <property type="match status" value="1"/>
</dbReference>
<evidence type="ECO:0000256" key="7">
    <source>
        <dbReference type="ARBA" id="ARBA00022723"/>
    </source>
</evidence>
<evidence type="ECO:0000256" key="8">
    <source>
        <dbReference type="ARBA" id="ARBA00022824"/>
    </source>
</evidence>
<dbReference type="RefSeq" id="XP_064071987.1">
    <property type="nucleotide sequence ID" value="XM_064215917.1"/>
</dbReference>
<dbReference type="Proteomes" id="UP001652626">
    <property type="component" value="Chromosome 9"/>
</dbReference>
<name>A0ABM4AL37_VANTA</name>
<keyword evidence="11 15" id="KW-0408">Iron</keyword>
<keyword evidence="6 15" id="KW-0349">Heme</keyword>
<keyword evidence="8" id="KW-0256">Endoplasmic reticulum</keyword>
<dbReference type="Gene3D" id="1.10.630.10">
    <property type="entry name" value="Cytochrome P450"/>
    <property type="match status" value="1"/>
</dbReference>
<evidence type="ECO:0000256" key="11">
    <source>
        <dbReference type="ARBA" id="ARBA00023004"/>
    </source>
</evidence>
<evidence type="ECO:0000256" key="13">
    <source>
        <dbReference type="ARBA" id="ARBA00023136"/>
    </source>
</evidence>
<comment type="subcellular location">
    <subcellularLocation>
        <location evidence="3">Endoplasmic reticulum membrane</location>
        <topology evidence="3">Peripheral membrane protein</topology>
    </subcellularLocation>
    <subcellularLocation>
        <location evidence="2">Microsome membrane</location>
        <topology evidence="2">Peripheral membrane protein</topology>
    </subcellularLocation>
</comment>
<evidence type="ECO:0000256" key="1">
    <source>
        <dbReference type="ARBA" id="ARBA00001971"/>
    </source>
</evidence>
<evidence type="ECO:0000256" key="15">
    <source>
        <dbReference type="RuleBase" id="RU000461"/>
    </source>
</evidence>
<evidence type="ECO:0000313" key="16">
    <source>
        <dbReference type="Proteomes" id="UP001652626"/>
    </source>
</evidence>
<accession>A0ABM4AL37</accession>
<dbReference type="PRINTS" id="PR00385">
    <property type="entry name" value="P450"/>
</dbReference>
<dbReference type="InterPro" id="IPR036396">
    <property type="entry name" value="Cyt_P450_sf"/>
</dbReference>
<evidence type="ECO:0000256" key="6">
    <source>
        <dbReference type="ARBA" id="ARBA00022617"/>
    </source>
</evidence>
<evidence type="ECO:0000256" key="4">
    <source>
        <dbReference type="ARBA" id="ARBA00010617"/>
    </source>
</evidence>
<dbReference type="PRINTS" id="PR00463">
    <property type="entry name" value="EP450I"/>
</dbReference>
<evidence type="ECO:0000313" key="17">
    <source>
        <dbReference type="RefSeq" id="XP_064071987.1"/>
    </source>
</evidence>
<dbReference type="InterPro" id="IPR001128">
    <property type="entry name" value="Cyt_P450"/>
</dbReference>
<evidence type="ECO:0000256" key="2">
    <source>
        <dbReference type="ARBA" id="ARBA00004174"/>
    </source>
</evidence>
<comment type="similarity">
    <text evidence="4 15">Belongs to the cytochrome P450 family.</text>
</comment>
<keyword evidence="16" id="KW-1185">Reference proteome</keyword>
<comment type="cofactor">
    <cofactor evidence="1">
        <name>heme</name>
        <dbReference type="ChEBI" id="CHEBI:30413"/>
    </cofactor>
</comment>
<comment type="catalytic activity">
    <reaction evidence="14">
        <text>an organic molecule + reduced [NADPH--hemoprotein reductase] + O2 = an alcohol + oxidized [NADPH--hemoprotein reductase] + H2O + H(+)</text>
        <dbReference type="Rhea" id="RHEA:17149"/>
        <dbReference type="Rhea" id="RHEA-COMP:11964"/>
        <dbReference type="Rhea" id="RHEA-COMP:11965"/>
        <dbReference type="ChEBI" id="CHEBI:15377"/>
        <dbReference type="ChEBI" id="CHEBI:15378"/>
        <dbReference type="ChEBI" id="CHEBI:15379"/>
        <dbReference type="ChEBI" id="CHEBI:30879"/>
        <dbReference type="ChEBI" id="CHEBI:57618"/>
        <dbReference type="ChEBI" id="CHEBI:58210"/>
        <dbReference type="ChEBI" id="CHEBI:142491"/>
        <dbReference type="EC" id="1.14.14.1"/>
    </reaction>
</comment>
<evidence type="ECO:0000256" key="9">
    <source>
        <dbReference type="ARBA" id="ARBA00022848"/>
    </source>
</evidence>
<dbReference type="CDD" id="cd11056">
    <property type="entry name" value="CYP6-like"/>
    <property type="match status" value="1"/>
</dbReference>
<protein>
    <recommendedName>
        <fullName evidence="5">unspecific monooxygenase</fullName>
        <ecNumber evidence="5">1.14.14.1</ecNumber>
    </recommendedName>
</protein>
<dbReference type="InterPro" id="IPR002401">
    <property type="entry name" value="Cyt_P450_E_grp-I"/>
</dbReference>
<keyword evidence="7 15" id="KW-0479">Metal-binding</keyword>
<keyword evidence="13" id="KW-0472">Membrane</keyword>
<organism evidence="16 17">
    <name type="scientific">Vanessa tameamea</name>
    <name type="common">Kamehameha butterfly</name>
    <dbReference type="NCBI Taxonomy" id="334116"/>
    <lineage>
        <taxon>Eukaryota</taxon>
        <taxon>Metazoa</taxon>
        <taxon>Ecdysozoa</taxon>
        <taxon>Arthropoda</taxon>
        <taxon>Hexapoda</taxon>
        <taxon>Insecta</taxon>
        <taxon>Pterygota</taxon>
        <taxon>Neoptera</taxon>
        <taxon>Endopterygota</taxon>
        <taxon>Lepidoptera</taxon>
        <taxon>Glossata</taxon>
        <taxon>Ditrysia</taxon>
        <taxon>Papilionoidea</taxon>
        <taxon>Nymphalidae</taxon>
        <taxon>Nymphalinae</taxon>
        <taxon>Vanessa</taxon>
    </lineage>
</organism>
<keyword evidence="12 15" id="KW-0503">Monooxygenase</keyword>
<proteinExistence type="inferred from homology"/>
<evidence type="ECO:0000256" key="5">
    <source>
        <dbReference type="ARBA" id="ARBA00012109"/>
    </source>
</evidence>
<sequence>MVILMIWIGVLLAALALYFRQIYSKFSKHGVKHMRIVPMFGNMFRVLFRRETLADDLDRLYYTFTKERFVGKYEFITPTLIIRDLELVKKITVKDFEYFLDHRGFLDEKVEPIFGRNIFVLKGQEWKDMRSMLSPAFTSSKIKLMIPFMEEVGKQMIEAVKKKINESDTGAIDVDCKDLTTRYSNDVIASCAFGLKVDSFTDEKNKFYEMGKIISTLKIRQILLFFLIAAFPSLSKKLKLTIFSKKTTDFFKDLVLSTMRDRKERNIVRPDVIHLLMEAKEGQLVHDDKEQNANQQDTGFATVEESFIGKKTNNRVWSEIDLVAQAVLFFLAGFDTISTAMSFALHELAIHPEIQERLVQEIKNHDIKNGGKLDFASIQSLRYLDMVTSEVLRLWPPGYGLDRICVKDYNMGKPNCDAKNDFIVRKGELIMIPTWCFHHDPKLFPDPMKFDPERFSDENKHNIDPTAYMPFGLGPRNCIASRFALCELKVLLYQIMLHIEIAPSVKTCLPAKLSTESFNPRLVGGYWLKFKIRS</sequence>
<gene>
    <name evidence="17" type="primary">LOC113394875</name>
</gene>
<keyword evidence="10 15" id="KW-0560">Oxidoreductase</keyword>
<keyword evidence="9" id="KW-0492">Microsome</keyword>
<reference evidence="17" key="1">
    <citation type="submission" date="2025-08" db="UniProtKB">
        <authorList>
            <consortium name="RefSeq"/>
        </authorList>
    </citation>
    <scope>IDENTIFICATION</scope>
    <source>
        <tissue evidence="17">Whole body</tissue>
    </source>
</reference>
<dbReference type="PROSITE" id="PS00086">
    <property type="entry name" value="CYTOCHROME_P450"/>
    <property type="match status" value="1"/>
</dbReference>
<dbReference type="SUPFAM" id="SSF48264">
    <property type="entry name" value="Cytochrome P450"/>
    <property type="match status" value="1"/>
</dbReference>
<dbReference type="PANTHER" id="PTHR24292:SF54">
    <property type="entry name" value="CYP9F3-RELATED"/>
    <property type="match status" value="1"/>
</dbReference>
<evidence type="ECO:0000256" key="3">
    <source>
        <dbReference type="ARBA" id="ARBA00004406"/>
    </source>
</evidence>